<dbReference type="CDD" id="cd20303">
    <property type="entry name" value="cupin_ChrR_1"/>
    <property type="match status" value="2"/>
</dbReference>
<dbReference type="Gene3D" id="2.60.120.10">
    <property type="entry name" value="Jelly Rolls"/>
    <property type="match status" value="1"/>
</dbReference>
<reference evidence="2 3" key="1">
    <citation type="submission" date="2018-08" db="EMBL/GenBank/DDBJ databases">
        <title>Genomic Encyclopedia of Archaeal and Bacterial Type Strains, Phase II (KMG-II): from individual species to whole genera.</title>
        <authorList>
            <person name="Goeker M."/>
        </authorList>
    </citation>
    <scope>NUCLEOTIDE SEQUENCE [LARGE SCALE GENOMIC DNA]</scope>
    <source>
        <strain evidence="2 3">DSM 5002</strain>
    </source>
</reference>
<dbReference type="OrthoDB" id="9801227at2"/>
<dbReference type="Pfam" id="PF12973">
    <property type="entry name" value="Cupin_7"/>
    <property type="match status" value="2"/>
</dbReference>
<dbReference type="RefSeq" id="WP_119062657.1">
    <property type="nucleotide sequence ID" value="NZ_QXDF01000006.1"/>
</dbReference>
<keyword evidence="3" id="KW-1185">Reference proteome</keyword>
<dbReference type="InterPro" id="IPR011051">
    <property type="entry name" value="RmlC_Cupin_sf"/>
</dbReference>
<evidence type="ECO:0000313" key="3">
    <source>
        <dbReference type="Proteomes" id="UP000266273"/>
    </source>
</evidence>
<dbReference type="SUPFAM" id="SSF51182">
    <property type="entry name" value="RmlC-like cupins"/>
    <property type="match status" value="2"/>
</dbReference>
<feature type="domain" description="ChrR-like cupin" evidence="1">
    <location>
        <begin position="123"/>
        <end position="222"/>
    </location>
</feature>
<name>A0A397PI56_9HYPH</name>
<gene>
    <name evidence="2" type="ORF">BXY53_2781</name>
</gene>
<feature type="domain" description="ChrR-like cupin" evidence="1">
    <location>
        <begin position="15"/>
        <end position="117"/>
    </location>
</feature>
<organism evidence="2 3">
    <name type="scientific">Dichotomicrobium thermohalophilum</name>
    <dbReference type="NCBI Taxonomy" id="933063"/>
    <lineage>
        <taxon>Bacteria</taxon>
        <taxon>Pseudomonadati</taxon>
        <taxon>Pseudomonadota</taxon>
        <taxon>Alphaproteobacteria</taxon>
        <taxon>Hyphomicrobiales</taxon>
        <taxon>Hyphomicrobiaceae</taxon>
        <taxon>Dichotomicrobium</taxon>
    </lineage>
</organism>
<sequence>MSYMEPKPVNEDLTARAVVDSNELEWLASPEDGVERRPLERDGGEVARATSIVRYAADSSFSEHTHGGGEEFFVLSGTFCDETGEFPAGSYVRNPPGSSHKPFSREGCTILVKLRQMRDDDTQRVVVDSNQAEWQAGETPAHHIIPLFEGPDERVTLEKLDPGGSIEPAEMEGGDEIFVIAGSFQDENGTYGKGTWVRNPAGTRHGIESPEGCLLWIKRGHLPRR</sequence>
<dbReference type="InterPro" id="IPR025979">
    <property type="entry name" value="ChrR-like_cupin_dom"/>
</dbReference>
<proteinExistence type="predicted"/>
<evidence type="ECO:0000259" key="1">
    <source>
        <dbReference type="Pfam" id="PF12973"/>
    </source>
</evidence>
<evidence type="ECO:0000313" key="2">
    <source>
        <dbReference type="EMBL" id="RIA45361.1"/>
    </source>
</evidence>
<protein>
    <submittedName>
        <fullName evidence="2">ChrR-like anti-ECFsigma factor</fullName>
    </submittedName>
</protein>
<comment type="caution">
    <text evidence="2">The sequence shown here is derived from an EMBL/GenBank/DDBJ whole genome shotgun (WGS) entry which is preliminary data.</text>
</comment>
<dbReference type="Proteomes" id="UP000266273">
    <property type="component" value="Unassembled WGS sequence"/>
</dbReference>
<dbReference type="AlphaFoldDB" id="A0A397PI56"/>
<dbReference type="InterPro" id="IPR014710">
    <property type="entry name" value="RmlC-like_jellyroll"/>
</dbReference>
<dbReference type="EMBL" id="QXDF01000006">
    <property type="protein sequence ID" value="RIA45361.1"/>
    <property type="molecule type" value="Genomic_DNA"/>
</dbReference>
<accession>A0A397PI56</accession>